<evidence type="ECO:0000256" key="4">
    <source>
        <dbReference type="ARBA" id="ARBA00013204"/>
    </source>
</evidence>
<organism evidence="10 11">
    <name type="scientific">Solidesulfovibrio carbinoliphilus subsp. oakridgensis</name>
    <dbReference type="NCBI Taxonomy" id="694327"/>
    <lineage>
        <taxon>Bacteria</taxon>
        <taxon>Pseudomonadati</taxon>
        <taxon>Thermodesulfobacteriota</taxon>
        <taxon>Desulfovibrionia</taxon>
        <taxon>Desulfovibrionales</taxon>
        <taxon>Desulfovibrionaceae</taxon>
        <taxon>Solidesulfovibrio</taxon>
    </lineage>
</organism>
<name>G7QCR4_9BACT</name>
<dbReference type="eggNOG" id="COG3527">
    <property type="taxonomic scope" value="Bacteria"/>
</dbReference>
<evidence type="ECO:0000256" key="1">
    <source>
        <dbReference type="ARBA" id="ARBA00001784"/>
    </source>
</evidence>
<evidence type="ECO:0000256" key="8">
    <source>
        <dbReference type="ARBA" id="ARBA00023239"/>
    </source>
</evidence>
<dbReference type="CDD" id="cd17299">
    <property type="entry name" value="acetolactate_decarboxylase"/>
    <property type="match status" value="1"/>
</dbReference>
<accession>G7QCR4</accession>
<dbReference type="RefSeq" id="WP_009179674.1">
    <property type="nucleotide sequence ID" value="NZ_CM001368.1"/>
</dbReference>
<evidence type="ECO:0000313" key="10">
    <source>
        <dbReference type="EMBL" id="EHJ46220.1"/>
    </source>
</evidence>
<evidence type="ECO:0000256" key="5">
    <source>
        <dbReference type="ARBA" id="ARBA00020164"/>
    </source>
</evidence>
<evidence type="ECO:0000313" key="11">
    <source>
        <dbReference type="Proteomes" id="UP000004662"/>
    </source>
</evidence>
<reference evidence="11" key="1">
    <citation type="journal article" date="2015" name="Genome Announc.">
        <title>High-Quality Draft Genome Sequence of Desulfovibrio carbinoliphilus FW-101-2B, an Organic Acid-Oxidizing Sulfate-Reducing Bacterium Isolated from Uranium(VI)-Contaminated Groundwater.</title>
        <authorList>
            <person name="Ramsay B.D."/>
            <person name="Hwang C."/>
            <person name="Woo H.L."/>
            <person name="Carroll S.L."/>
            <person name="Lucas S."/>
            <person name="Han J."/>
            <person name="Lapidus A.L."/>
            <person name="Cheng J.F."/>
            <person name="Goodwin L.A."/>
            <person name="Pitluck S."/>
            <person name="Peters L."/>
            <person name="Chertkov O."/>
            <person name="Held B."/>
            <person name="Detter J.C."/>
            <person name="Han C.S."/>
            <person name="Tapia R."/>
            <person name="Land M.L."/>
            <person name="Hauser L.J."/>
            <person name="Kyrpides N.C."/>
            <person name="Ivanova N.N."/>
            <person name="Mikhailova N."/>
            <person name="Pagani I."/>
            <person name="Woyke T."/>
            <person name="Arkin A.P."/>
            <person name="Dehal P."/>
            <person name="Chivian D."/>
            <person name="Criddle C.S."/>
            <person name="Wu W."/>
            <person name="Chakraborty R."/>
            <person name="Hazen T.C."/>
            <person name="Fields M.W."/>
        </authorList>
    </citation>
    <scope>NUCLEOTIDE SEQUENCE [LARGE SCALE GENOMIC DNA]</scope>
    <source>
        <strain evidence="11">FW-101-2B</strain>
    </source>
</reference>
<keyword evidence="11" id="KW-1185">Reference proteome</keyword>
<keyword evidence="8 10" id="KW-0456">Lyase</keyword>
<keyword evidence="9" id="KW-0732">Signal</keyword>
<dbReference type="HOGENOM" id="CLU_072561_0_1_7"/>
<keyword evidence="6" id="KW-0210">Decarboxylase</keyword>
<comment type="catalytic activity">
    <reaction evidence="1">
        <text>(2S)-2-acetolactate + H(+) = (R)-acetoin + CO2</text>
        <dbReference type="Rhea" id="RHEA:21580"/>
        <dbReference type="ChEBI" id="CHEBI:15378"/>
        <dbReference type="ChEBI" id="CHEBI:15686"/>
        <dbReference type="ChEBI" id="CHEBI:16526"/>
        <dbReference type="ChEBI" id="CHEBI:58476"/>
        <dbReference type="EC" id="4.1.1.5"/>
    </reaction>
</comment>
<dbReference type="GO" id="GO:0047605">
    <property type="term" value="F:acetolactate decarboxylase activity"/>
    <property type="evidence" value="ECO:0007669"/>
    <property type="project" value="UniProtKB-EC"/>
</dbReference>
<keyword evidence="7" id="KW-0005">Acetoin biosynthesis</keyword>
<protein>
    <recommendedName>
        <fullName evidence="5">Alpha-acetolactate decarboxylase</fullName>
        <ecNumber evidence="4">4.1.1.5</ecNumber>
    </recommendedName>
</protein>
<feature type="chain" id="PRO_5003503400" description="Alpha-acetolactate decarboxylase" evidence="9">
    <location>
        <begin position="28"/>
        <end position="253"/>
    </location>
</feature>
<comment type="similarity">
    <text evidence="3">Belongs to the alpha-acetolactate decarboxylase family.</text>
</comment>
<evidence type="ECO:0000256" key="7">
    <source>
        <dbReference type="ARBA" id="ARBA00023061"/>
    </source>
</evidence>
<dbReference type="AlphaFoldDB" id="G7QCR4"/>
<dbReference type="GO" id="GO:0045151">
    <property type="term" value="P:acetoin biosynthetic process"/>
    <property type="evidence" value="ECO:0007669"/>
    <property type="project" value="UniProtKB-KW"/>
</dbReference>
<dbReference type="PANTHER" id="PTHR35524:SF1">
    <property type="entry name" value="ALPHA-ACETOLACTATE DECARBOXYLASE"/>
    <property type="match status" value="1"/>
</dbReference>
<dbReference type="OrthoDB" id="8612680at2"/>
<gene>
    <name evidence="10" type="ORF">DFW101_0203</name>
</gene>
<evidence type="ECO:0000256" key="2">
    <source>
        <dbReference type="ARBA" id="ARBA00005170"/>
    </source>
</evidence>
<evidence type="ECO:0000256" key="6">
    <source>
        <dbReference type="ARBA" id="ARBA00022793"/>
    </source>
</evidence>
<dbReference type="Gene3D" id="3.30.1330.80">
    <property type="entry name" value="Hypothetical protein, similar to alpha- acetolactate decarboxylase, domain 2"/>
    <property type="match status" value="2"/>
</dbReference>
<dbReference type="SUPFAM" id="SSF117856">
    <property type="entry name" value="AF0104/ALDC/Ptd012-like"/>
    <property type="match status" value="1"/>
</dbReference>
<feature type="signal peptide" evidence="9">
    <location>
        <begin position="1"/>
        <end position="27"/>
    </location>
</feature>
<dbReference type="STRING" id="694327.DFW101_0203"/>
<evidence type="ECO:0000256" key="9">
    <source>
        <dbReference type="SAM" id="SignalP"/>
    </source>
</evidence>
<sequence length="253" mass="26726">MRRLSLLWRAPALAWALLAFSVASSPAVDLFQVGTIEALGAGDYAGRTTYAVLARHGDFGLGTFADLDGEMVALDGRFYRAGSDGSVREVPPARTAPFAQVVHFTGSLDLGRVDGLDLAALTATLASRLPDPSRFYAVRVDGRFETLSVRSVPAQPKPWPTLAEAIKGQAVFPLAGVQGTLVGYYTPAGAPALSPPGWHFHFLSADRRQGGHVLAARLGPAKARGDGVTAMTVVFSEHPLPRRDAAKPAPGEE</sequence>
<evidence type="ECO:0000256" key="3">
    <source>
        <dbReference type="ARBA" id="ARBA00007106"/>
    </source>
</evidence>
<dbReference type="NCBIfam" id="TIGR01252">
    <property type="entry name" value="acetolac_decarb"/>
    <property type="match status" value="1"/>
</dbReference>
<proteinExistence type="inferred from homology"/>
<dbReference type="EMBL" id="CM001368">
    <property type="protein sequence ID" value="EHJ46220.1"/>
    <property type="molecule type" value="Genomic_DNA"/>
</dbReference>
<dbReference type="InterPro" id="IPR005128">
    <property type="entry name" value="Acetolactate_a_deCO2ase"/>
</dbReference>
<dbReference type="EC" id="4.1.1.5" evidence="4"/>
<dbReference type="Proteomes" id="UP000004662">
    <property type="component" value="Chromosome"/>
</dbReference>
<dbReference type="UniPathway" id="UPA00626">
    <property type="reaction ID" value="UER00678"/>
</dbReference>
<dbReference type="PANTHER" id="PTHR35524">
    <property type="entry name" value="ALPHA-ACETOLACTATE DECARBOXYLASE"/>
    <property type="match status" value="1"/>
</dbReference>
<dbReference type="Pfam" id="PF03306">
    <property type="entry name" value="AAL_decarboxy"/>
    <property type="match status" value="1"/>
</dbReference>
<comment type="pathway">
    <text evidence="2">Polyol metabolism; (R,R)-butane-2,3-diol biosynthesis; (R,R)-butane-2,3-diol from pyruvate: step 2/3.</text>
</comment>